<reference evidence="2 3" key="1">
    <citation type="submission" date="2019-05" db="EMBL/GenBank/DDBJ databases">
        <title>Another draft genome of Portunus trituberculatus and its Hox gene families provides insights of decapod evolution.</title>
        <authorList>
            <person name="Jeong J.-H."/>
            <person name="Song I."/>
            <person name="Kim S."/>
            <person name="Choi T."/>
            <person name="Kim D."/>
            <person name="Ryu S."/>
            <person name="Kim W."/>
        </authorList>
    </citation>
    <scope>NUCLEOTIDE SEQUENCE [LARGE SCALE GENOMIC DNA]</scope>
    <source>
        <tissue evidence="2">Muscle</tissue>
    </source>
</reference>
<feature type="compositionally biased region" description="Pro residues" evidence="1">
    <location>
        <begin position="53"/>
        <end position="71"/>
    </location>
</feature>
<gene>
    <name evidence="2" type="ORF">E2C01_081614</name>
</gene>
<dbReference type="Proteomes" id="UP000324222">
    <property type="component" value="Unassembled WGS sequence"/>
</dbReference>
<accession>A0A5B7J1L7</accession>
<organism evidence="2 3">
    <name type="scientific">Portunus trituberculatus</name>
    <name type="common">Swimming crab</name>
    <name type="synonym">Neptunus trituberculatus</name>
    <dbReference type="NCBI Taxonomy" id="210409"/>
    <lineage>
        <taxon>Eukaryota</taxon>
        <taxon>Metazoa</taxon>
        <taxon>Ecdysozoa</taxon>
        <taxon>Arthropoda</taxon>
        <taxon>Crustacea</taxon>
        <taxon>Multicrustacea</taxon>
        <taxon>Malacostraca</taxon>
        <taxon>Eumalacostraca</taxon>
        <taxon>Eucarida</taxon>
        <taxon>Decapoda</taxon>
        <taxon>Pleocyemata</taxon>
        <taxon>Brachyura</taxon>
        <taxon>Eubrachyura</taxon>
        <taxon>Portunoidea</taxon>
        <taxon>Portunidae</taxon>
        <taxon>Portuninae</taxon>
        <taxon>Portunus</taxon>
    </lineage>
</organism>
<dbReference type="EMBL" id="VSRR010072489">
    <property type="protein sequence ID" value="MPC86778.1"/>
    <property type="molecule type" value="Genomic_DNA"/>
</dbReference>
<proteinExistence type="predicted"/>
<keyword evidence="3" id="KW-1185">Reference proteome</keyword>
<dbReference type="AlphaFoldDB" id="A0A5B7J1L7"/>
<protein>
    <submittedName>
        <fullName evidence="2">Uncharacterized protein</fullName>
    </submittedName>
</protein>
<comment type="caution">
    <text evidence="2">The sequence shown here is derived from an EMBL/GenBank/DDBJ whole genome shotgun (WGS) entry which is preliminary data.</text>
</comment>
<name>A0A5B7J1L7_PORTR</name>
<evidence type="ECO:0000256" key="1">
    <source>
        <dbReference type="SAM" id="MobiDB-lite"/>
    </source>
</evidence>
<evidence type="ECO:0000313" key="3">
    <source>
        <dbReference type="Proteomes" id="UP000324222"/>
    </source>
</evidence>
<feature type="region of interest" description="Disordered" evidence="1">
    <location>
        <begin position="1"/>
        <end position="78"/>
    </location>
</feature>
<sequence>MAALMAQHLISGKDKRKRVKSDSPSDRLPAAQGPTRGPLEFKVDSSCDKGGQTPPPFYPSHQPPPAPPPPRSYTDATPWLPFPEPLLFRTQRELKMFRNSLKNDCRFRQNQLRVL</sequence>
<evidence type="ECO:0000313" key="2">
    <source>
        <dbReference type="EMBL" id="MPC86778.1"/>
    </source>
</evidence>